<sequence length="165" mass="18930">MATQLYSELIRSVVKNPAEKKKSKLVEMVAKEKDKYWEVLQLKIESGLISKKGMYVPTEDLKETSLGGELKLKKGIIEGRKNPSEEANLFLSRLNNEKILLSDSTEIGRVYDFEIHVSENPWKVWKLLVKPSGLSPLKKRLRIPVKSVDKITSEGIYLEEGWKEE</sequence>
<dbReference type="AlphaFoldDB" id="M1Q263"/>
<proteinExistence type="predicted"/>
<dbReference type="Gene3D" id="2.30.30.240">
    <property type="entry name" value="PRC-barrel domain"/>
    <property type="match status" value="1"/>
</dbReference>
<protein>
    <submittedName>
        <fullName evidence="1">Uncharacterized protein</fullName>
    </submittedName>
</protein>
<dbReference type="EMBL" id="JX684089">
    <property type="protein sequence ID" value="AGF93342.1"/>
    <property type="molecule type" value="Genomic_DNA"/>
</dbReference>
<accession>M1Q263</accession>
<reference evidence="1" key="1">
    <citation type="journal article" date="2013" name="Syst. Appl. Microbiol.">
        <title>New insights into the archaeal diversity of a hypersaline microbial mat obtained by a metagenomic approach.</title>
        <authorList>
            <person name="Lopez-Lopez A."/>
            <person name="Richter M."/>
            <person name="Pena A."/>
            <person name="Tamames J."/>
            <person name="Rossello-Mora R."/>
        </authorList>
    </citation>
    <scope>NUCLEOTIDE SEQUENCE</scope>
</reference>
<organism evidence="1">
    <name type="scientific">uncultured organism</name>
    <dbReference type="NCBI Taxonomy" id="155900"/>
    <lineage>
        <taxon>unclassified sequences</taxon>
        <taxon>environmental samples</taxon>
    </lineage>
</organism>
<evidence type="ECO:0000313" key="1">
    <source>
        <dbReference type="EMBL" id="AGF93342.1"/>
    </source>
</evidence>
<name>M1Q263_9ZZZZ</name>
<gene>
    <name evidence="1" type="ORF">FLSS-23_0007</name>
</gene>